<dbReference type="InterPro" id="IPR004408">
    <property type="entry name" value="Biotin_CoA_COase_ligase"/>
</dbReference>
<dbReference type="InterPro" id="IPR008988">
    <property type="entry name" value="Transcriptional_repressor_C"/>
</dbReference>
<dbReference type="InterPro" id="IPR045864">
    <property type="entry name" value="aa-tRNA-synth_II/BPL/LPL"/>
</dbReference>
<dbReference type="InterPro" id="IPR036388">
    <property type="entry name" value="WH-like_DNA-bd_sf"/>
</dbReference>
<comment type="function">
    <text evidence="5">Acts both as a biotin--[acetyl-CoA-carboxylase] ligase and a repressor.</text>
</comment>
<keyword evidence="1 5" id="KW-0436">Ligase</keyword>
<dbReference type="InterPro" id="IPR003142">
    <property type="entry name" value="BPL_C"/>
</dbReference>
<dbReference type="CDD" id="cd16442">
    <property type="entry name" value="BPL"/>
    <property type="match status" value="1"/>
</dbReference>
<feature type="domain" description="BPL/LPL catalytic" evidence="6">
    <location>
        <begin position="67"/>
        <end position="257"/>
    </location>
</feature>
<evidence type="ECO:0000256" key="2">
    <source>
        <dbReference type="ARBA" id="ARBA00022741"/>
    </source>
</evidence>
<dbReference type="PANTHER" id="PTHR12835:SF5">
    <property type="entry name" value="BIOTIN--PROTEIN LIGASE"/>
    <property type="match status" value="1"/>
</dbReference>
<comment type="caution">
    <text evidence="7">The sequence shown here is derived from an EMBL/GenBank/DDBJ whole genome shotgun (WGS) entry which is preliminary data.</text>
</comment>
<dbReference type="NCBIfam" id="TIGR00121">
    <property type="entry name" value="birA_ligase"/>
    <property type="match status" value="1"/>
</dbReference>
<dbReference type="InterPro" id="IPR013196">
    <property type="entry name" value="HTH_11"/>
</dbReference>
<dbReference type="Pfam" id="PF02237">
    <property type="entry name" value="BPL_C"/>
    <property type="match status" value="1"/>
</dbReference>
<dbReference type="InterPro" id="IPR004143">
    <property type="entry name" value="BPL_LPL_catalytic"/>
</dbReference>
<evidence type="ECO:0000313" key="7">
    <source>
        <dbReference type="EMBL" id="MFL0251128.1"/>
    </source>
</evidence>
<keyword evidence="4 5" id="KW-0092">Biotin</keyword>
<keyword evidence="5" id="KW-0804">Transcription</keyword>
<protein>
    <recommendedName>
        <fullName evidence="5">Bifunctional ligase/repressor BirA</fullName>
    </recommendedName>
    <alternativeName>
        <fullName evidence="5">Biotin--[acetyl-CoA-carboxylase] ligase</fullName>
        <ecNumber evidence="5">6.3.4.15</ecNumber>
    </alternativeName>
    <alternativeName>
        <fullName evidence="5">Biotin--protein ligase</fullName>
    </alternativeName>
    <alternativeName>
        <fullName evidence="5">Biotin-[acetyl-CoA carboxylase] synthetase</fullName>
    </alternativeName>
</protein>
<keyword evidence="2 5" id="KW-0547">Nucleotide-binding</keyword>
<evidence type="ECO:0000256" key="5">
    <source>
        <dbReference type="HAMAP-Rule" id="MF_00978"/>
    </source>
</evidence>
<evidence type="ECO:0000256" key="1">
    <source>
        <dbReference type="ARBA" id="ARBA00022598"/>
    </source>
</evidence>
<evidence type="ECO:0000256" key="3">
    <source>
        <dbReference type="ARBA" id="ARBA00022840"/>
    </source>
</evidence>
<comment type="caution">
    <text evidence="5">Lacks conserved residue(s) required for the propagation of feature annotation.</text>
</comment>
<gene>
    <name evidence="5" type="primary">birA</name>
    <name evidence="7" type="ORF">ACJDT4_11895</name>
</gene>
<keyword evidence="3 5" id="KW-0067">ATP-binding</keyword>
<dbReference type="GO" id="GO:0004077">
    <property type="term" value="F:biotin--[biotin carboxyl-carrier protein] ligase activity"/>
    <property type="evidence" value="ECO:0007669"/>
    <property type="project" value="UniProtKB-EC"/>
</dbReference>
<sequence length="325" mass="36780">MKEEIIDILKCSDNNFISGQSISEKLGITRAAVWKYINKLKEEGYKIEAISKKGYRLKSCPDLLTYTEIKDILNTKYIGRNIIHFDSIKCTNDSAKKLAEEGAKEGTVVIAEEQTAGRGRFRREWVAAKYKSIIMSIILRPNTNSACVYQITQIAAAAIGKAIEELNINVGIKWPNDIIINWRKVCGILTEASGEIDKINYVVVGIGVNVNQESLDFPKEVLSKASSIRIEKNEHISRKLLLCSFFEKFEMLYNEFKNCENAKSAIEYCRQKSILLGKTIEVERKKQVVIAKVLEIAPDGCLIVQYEDGKKDRLISGEVSLHRTY</sequence>
<evidence type="ECO:0000313" key="8">
    <source>
        <dbReference type="Proteomes" id="UP001623592"/>
    </source>
</evidence>
<name>A0ABW8TFB1_9CLOT</name>
<keyword evidence="5" id="KW-0805">Transcription regulation</keyword>
<comment type="similarity">
    <text evidence="5">Belongs to the biotin--protein ligase family.</text>
</comment>
<dbReference type="EMBL" id="JBJIAA010000009">
    <property type="protein sequence ID" value="MFL0251128.1"/>
    <property type="molecule type" value="Genomic_DNA"/>
</dbReference>
<dbReference type="SUPFAM" id="SSF50037">
    <property type="entry name" value="C-terminal domain of transcriptional repressors"/>
    <property type="match status" value="1"/>
</dbReference>
<dbReference type="SUPFAM" id="SSF46785">
    <property type="entry name" value="Winged helix' DNA-binding domain"/>
    <property type="match status" value="1"/>
</dbReference>
<dbReference type="Proteomes" id="UP001623592">
    <property type="component" value="Unassembled WGS sequence"/>
</dbReference>
<evidence type="ECO:0000259" key="6">
    <source>
        <dbReference type="PROSITE" id="PS51733"/>
    </source>
</evidence>
<dbReference type="PANTHER" id="PTHR12835">
    <property type="entry name" value="BIOTIN PROTEIN LIGASE"/>
    <property type="match status" value="1"/>
</dbReference>
<feature type="binding site" evidence="5">
    <location>
        <position position="114"/>
    </location>
    <ligand>
        <name>biotin</name>
        <dbReference type="ChEBI" id="CHEBI:57586"/>
    </ligand>
</feature>
<feature type="binding site" evidence="5">
    <location>
        <position position="184"/>
    </location>
    <ligand>
        <name>biotin</name>
        <dbReference type="ChEBI" id="CHEBI:57586"/>
    </ligand>
</feature>
<feature type="DNA-binding region" description="H-T-H motif" evidence="5">
    <location>
        <begin position="19"/>
        <end position="38"/>
    </location>
</feature>
<dbReference type="InterPro" id="IPR030855">
    <property type="entry name" value="Bifunct_BirA"/>
</dbReference>
<dbReference type="SUPFAM" id="SSF55681">
    <property type="entry name" value="Class II aaRS and biotin synthetases"/>
    <property type="match status" value="1"/>
</dbReference>
<accession>A0ABW8TFB1</accession>
<keyword evidence="5" id="KW-0678">Repressor</keyword>
<comment type="catalytic activity">
    <reaction evidence="5">
        <text>biotin + L-lysyl-[protein] + ATP = N(6)-biotinyl-L-lysyl-[protein] + AMP + diphosphate + H(+)</text>
        <dbReference type="Rhea" id="RHEA:11756"/>
        <dbReference type="Rhea" id="RHEA-COMP:9752"/>
        <dbReference type="Rhea" id="RHEA-COMP:10505"/>
        <dbReference type="ChEBI" id="CHEBI:15378"/>
        <dbReference type="ChEBI" id="CHEBI:29969"/>
        <dbReference type="ChEBI" id="CHEBI:30616"/>
        <dbReference type="ChEBI" id="CHEBI:33019"/>
        <dbReference type="ChEBI" id="CHEBI:57586"/>
        <dbReference type="ChEBI" id="CHEBI:83144"/>
        <dbReference type="ChEBI" id="CHEBI:456215"/>
        <dbReference type="EC" id="6.3.4.15"/>
    </reaction>
</comment>
<keyword evidence="8" id="KW-1185">Reference proteome</keyword>
<dbReference type="RefSeq" id="WP_406787784.1">
    <property type="nucleotide sequence ID" value="NZ_JBJIAA010000009.1"/>
</dbReference>
<evidence type="ECO:0000256" key="4">
    <source>
        <dbReference type="ARBA" id="ARBA00023267"/>
    </source>
</evidence>
<dbReference type="Pfam" id="PF08279">
    <property type="entry name" value="HTH_11"/>
    <property type="match status" value="1"/>
</dbReference>
<feature type="binding site" evidence="5">
    <location>
        <begin position="118"/>
        <end position="120"/>
    </location>
    <ligand>
        <name>biotin</name>
        <dbReference type="ChEBI" id="CHEBI:57586"/>
    </ligand>
</feature>
<dbReference type="HAMAP" id="MF_00978">
    <property type="entry name" value="Bifunct_BirA"/>
    <property type="match status" value="1"/>
</dbReference>
<dbReference type="Gene3D" id="3.30.930.10">
    <property type="entry name" value="Bira Bifunctional Protein, Domain 2"/>
    <property type="match status" value="1"/>
</dbReference>
<dbReference type="Gene3D" id="2.30.30.100">
    <property type="match status" value="1"/>
</dbReference>
<dbReference type="PROSITE" id="PS51733">
    <property type="entry name" value="BPL_LPL_CATALYTIC"/>
    <property type="match status" value="1"/>
</dbReference>
<dbReference type="EC" id="6.3.4.15" evidence="5"/>
<dbReference type="InterPro" id="IPR036390">
    <property type="entry name" value="WH_DNA-bd_sf"/>
</dbReference>
<proteinExistence type="inferred from homology"/>
<reference evidence="7 8" key="1">
    <citation type="submission" date="2024-11" db="EMBL/GenBank/DDBJ databases">
        <authorList>
            <person name="Heng Y.C."/>
            <person name="Lim A.C.H."/>
            <person name="Lee J.K.Y."/>
            <person name="Kittelmann S."/>
        </authorList>
    </citation>
    <scope>NUCLEOTIDE SEQUENCE [LARGE SCALE GENOMIC DNA]</scope>
    <source>
        <strain evidence="7 8">WILCCON 0114</strain>
    </source>
</reference>
<organism evidence="7 8">
    <name type="scientific">Clostridium neuense</name>
    <dbReference type="NCBI Taxonomy" id="1728934"/>
    <lineage>
        <taxon>Bacteria</taxon>
        <taxon>Bacillati</taxon>
        <taxon>Bacillota</taxon>
        <taxon>Clostridia</taxon>
        <taxon>Eubacteriales</taxon>
        <taxon>Clostridiaceae</taxon>
        <taxon>Clostridium</taxon>
    </lineage>
</organism>
<dbReference type="Pfam" id="PF03099">
    <property type="entry name" value="BPL_LplA_LipB"/>
    <property type="match status" value="1"/>
</dbReference>
<keyword evidence="5" id="KW-0238">DNA-binding</keyword>
<dbReference type="Gene3D" id="1.10.10.10">
    <property type="entry name" value="Winged helix-like DNA-binding domain superfamily/Winged helix DNA-binding domain"/>
    <property type="match status" value="1"/>
</dbReference>